<dbReference type="STRING" id="97359.A0A550CF29"/>
<evidence type="ECO:0000256" key="1">
    <source>
        <dbReference type="SAM" id="MobiDB-lite"/>
    </source>
</evidence>
<evidence type="ECO:0000313" key="3">
    <source>
        <dbReference type="Proteomes" id="UP000320762"/>
    </source>
</evidence>
<dbReference type="EMBL" id="VDMD01000009">
    <property type="protein sequence ID" value="TRM63415.1"/>
    <property type="molecule type" value="Genomic_DNA"/>
</dbReference>
<evidence type="ECO:0000313" key="2">
    <source>
        <dbReference type="EMBL" id="TRM63415.1"/>
    </source>
</evidence>
<protein>
    <submittedName>
        <fullName evidence="2">Uncharacterized protein</fullName>
    </submittedName>
</protein>
<sequence length="359" mass="40592">MRPPKSVTLENVRDARRKTLRERNSAGRAITAQDIVDAVCVVPGRNGRALKTTSPDRCERSSSAEASDEPNHPPSSDAEADQYTGTPTPAKRTRRATTGPGTYITLPDRLVMGDPRPRAEDLVGIIADELRCGPSGQSGKNHTVQLSHVADRADREMVRRMEIVWGLSGKPDQRLHLDQSSNMIFLCVEIHTPFDRGLCLILPTRRDLAILHMALQNKTLPGRRRKLRRNEQGYIHYEDVFERLQDRKYRLIPLSNWSEETGIQHVTRRRDGTVKFELYTPPFLQGPKGKERSTLPLFTLRCSPYFAAWKAYCTLDEAEPDVTWPDCFDEDVKLVRRIGALIKDSSNVNANVFAPTDSH</sequence>
<reference evidence="2 3" key="1">
    <citation type="journal article" date="2019" name="New Phytol.">
        <title>Comparative genomics reveals unique wood-decay strategies and fruiting body development in the Schizophyllaceae.</title>
        <authorList>
            <person name="Almasi E."/>
            <person name="Sahu N."/>
            <person name="Krizsan K."/>
            <person name="Balint B."/>
            <person name="Kovacs G.M."/>
            <person name="Kiss B."/>
            <person name="Cseklye J."/>
            <person name="Drula E."/>
            <person name="Henrissat B."/>
            <person name="Nagy I."/>
            <person name="Chovatia M."/>
            <person name="Adam C."/>
            <person name="LaButti K."/>
            <person name="Lipzen A."/>
            <person name="Riley R."/>
            <person name="Grigoriev I.V."/>
            <person name="Nagy L.G."/>
        </authorList>
    </citation>
    <scope>NUCLEOTIDE SEQUENCE [LARGE SCALE GENOMIC DNA]</scope>
    <source>
        <strain evidence="2 3">NL-1724</strain>
    </source>
</reference>
<dbReference type="AlphaFoldDB" id="A0A550CF29"/>
<feature type="region of interest" description="Disordered" evidence="1">
    <location>
        <begin position="44"/>
        <end position="111"/>
    </location>
</feature>
<comment type="caution">
    <text evidence="2">The sequence shown here is derived from an EMBL/GenBank/DDBJ whole genome shotgun (WGS) entry which is preliminary data.</text>
</comment>
<dbReference type="OrthoDB" id="10280013at2759"/>
<gene>
    <name evidence="2" type="ORF">BD626DRAFT_271446</name>
</gene>
<proteinExistence type="predicted"/>
<organism evidence="2 3">
    <name type="scientific">Schizophyllum amplum</name>
    <dbReference type="NCBI Taxonomy" id="97359"/>
    <lineage>
        <taxon>Eukaryota</taxon>
        <taxon>Fungi</taxon>
        <taxon>Dikarya</taxon>
        <taxon>Basidiomycota</taxon>
        <taxon>Agaricomycotina</taxon>
        <taxon>Agaricomycetes</taxon>
        <taxon>Agaricomycetidae</taxon>
        <taxon>Agaricales</taxon>
        <taxon>Schizophyllaceae</taxon>
        <taxon>Schizophyllum</taxon>
    </lineage>
</organism>
<dbReference type="Proteomes" id="UP000320762">
    <property type="component" value="Unassembled WGS sequence"/>
</dbReference>
<name>A0A550CF29_9AGAR</name>
<accession>A0A550CF29</accession>
<keyword evidence="3" id="KW-1185">Reference proteome</keyword>
<feature type="compositionally biased region" description="Low complexity" evidence="1">
    <location>
        <begin position="84"/>
        <end position="102"/>
    </location>
</feature>